<evidence type="ECO:0000256" key="4">
    <source>
        <dbReference type="ARBA" id="ARBA00022692"/>
    </source>
</evidence>
<dbReference type="EMBL" id="SNZV01000011">
    <property type="protein sequence ID" value="TDS08929.1"/>
    <property type="molecule type" value="Genomic_DNA"/>
</dbReference>
<protein>
    <submittedName>
        <fullName evidence="9">TonB-linked SusC/RagA family outer membrane protein</fullName>
    </submittedName>
</protein>
<dbReference type="Proteomes" id="UP000294752">
    <property type="component" value="Unassembled WGS sequence"/>
</dbReference>
<keyword evidence="6 7" id="KW-0998">Cell outer membrane</keyword>
<keyword evidence="3 7" id="KW-1134">Transmembrane beta strand</keyword>
<evidence type="ECO:0000256" key="3">
    <source>
        <dbReference type="ARBA" id="ARBA00022452"/>
    </source>
</evidence>
<sequence length="1071" mass="118881">MQNKRSENFKLLNVHVLRRSTLIMAGFFSCLGHLMADGSAGVGNRPGAIINSSYLRVQVEITGRVLDQDGAPVKGATLTAVGTSNSVSTDEFGRYKLIAPKDAVLEVSAVGYKTSSVAIEGRTIVDITISSAVHELDDVVIVGYGSRRRKDVTGAIASPDLNLQKEAPNGNVMSSLRGTTPGLNIGQTTRAGENPAISIRGTNSINGSTAPLIVVDGMIYRGSLSSINPNDIASIDLLKDASAAAVYGSQSTNGVIIVTTKSGTVGGERVSIDYSGGFSIQEMTNKHMIPLDGPGFMKKVGDWFLDESRLASDRTMLDPEWDPGLKFDPIIQENYRNGHEAGWWNLLTNPNPRIHTHNLSISGNTPQSRYFLSYGYFDQNNLIKEDKYKRHTLRLNLESKILPWITVGGQTSFTANDFSGNPPSFADIVQLNPYNLPFDPQTGDQLEVYKNTTVPTILEVMRRNRNQDLNKNFVGNFFATVNIPKVEGLNYRINFGNNYTEYKEFNYERTEPLGKAFNSHAYDYYLTLDNILTYNRRFGKHGIDATLLYGMERNSNFGTRTNAEGIENDVLGFNRLDAGNPALLTVVNTGWREQMLYQMARLSYNFDDRYIFTGTIRRDGFSGFSELSKTAVFPVAAVAWRISQEGFLKSNRVIDDLKLRISYGTTGNRTVGRYATLSQLTSTIQEGYHFGDGAAPQIGSFISTMANTSLRWERTTSFNVGLDFALLENRISGSFELYNSKTRDLLNERELPTVTGFSSISINTGLIENTGQELSITGIPIQTENFTWRISANLFRNRNKIVDPDGTGNDVLKPDQTQSLIVGQPLGVVRDYRILGIYQEADVIPQSLIDQGFRAGQYQLEDVNGDGRITADDLQILGRLDPSYSFGVGNDFKYKNLEFKFFINSIQGGKNSYLGTPGMLLRNPDNSRFNNSFDFDYWTPENPDATYRAINYYTPAYGAYAENFHPYQSRSFIRLQDVTLTYRLPESWAGRAKLANASVFVNAQNLLTWTKWDGWDPESNQFDSSSEQAVTRSIDRGSFGSSTGRTPIGVGLDLNGSPVMKTYSFGINVSF</sequence>
<keyword evidence="10" id="KW-1185">Reference proteome</keyword>
<dbReference type="Gene3D" id="2.40.170.20">
    <property type="entry name" value="TonB-dependent receptor, beta-barrel domain"/>
    <property type="match status" value="1"/>
</dbReference>
<dbReference type="NCBIfam" id="TIGR04056">
    <property type="entry name" value="OMP_RagA_SusC"/>
    <property type="match status" value="1"/>
</dbReference>
<dbReference type="InterPro" id="IPR023997">
    <property type="entry name" value="TonB-dep_OMP_SusC/RagA_CS"/>
</dbReference>
<dbReference type="InterPro" id="IPR008969">
    <property type="entry name" value="CarboxyPept-like_regulatory"/>
</dbReference>
<dbReference type="PROSITE" id="PS52016">
    <property type="entry name" value="TONB_DEPENDENT_REC_3"/>
    <property type="match status" value="1"/>
</dbReference>
<comment type="caution">
    <text evidence="9">The sequence shown here is derived from an EMBL/GenBank/DDBJ whole genome shotgun (WGS) entry which is preliminary data.</text>
</comment>
<dbReference type="SUPFAM" id="SSF56935">
    <property type="entry name" value="Porins"/>
    <property type="match status" value="1"/>
</dbReference>
<proteinExistence type="inferred from homology"/>
<dbReference type="Pfam" id="PF07715">
    <property type="entry name" value="Plug"/>
    <property type="match status" value="1"/>
</dbReference>
<evidence type="ECO:0000256" key="5">
    <source>
        <dbReference type="ARBA" id="ARBA00023136"/>
    </source>
</evidence>
<dbReference type="Pfam" id="PF13620">
    <property type="entry name" value="CarboxypepD_reg"/>
    <property type="match status" value="1"/>
</dbReference>
<dbReference type="PROSITE" id="PS51257">
    <property type="entry name" value="PROKAR_LIPOPROTEIN"/>
    <property type="match status" value="1"/>
</dbReference>
<evidence type="ECO:0000256" key="6">
    <source>
        <dbReference type="ARBA" id="ARBA00023237"/>
    </source>
</evidence>
<dbReference type="InterPro" id="IPR023996">
    <property type="entry name" value="TonB-dep_OMP_SusC/RagA"/>
</dbReference>
<dbReference type="InterPro" id="IPR036942">
    <property type="entry name" value="Beta-barrel_TonB_sf"/>
</dbReference>
<gene>
    <name evidence="9" type="ORF">B0I21_11158</name>
</gene>
<keyword evidence="5 7" id="KW-0472">Membrane</keyword>
<evidence type="ECO:0000256" key="2">
    <source>
        <dbReference type="ARBA" id="ARBA00022448"/>
    </source>
</evidence>
<dbReference type="OrthoDB" id="9768177at2"/>
<organism evidence="9 10">
    <name type="scientific">Sphingobacterium paludis</name>
    <dbReference type="NCBI Taxonomy" id="1476465"/>
    <lineage>
        <taxon>Bacteria</taxon>
        <taxon>Pseudomonadati</taxon>
        <taxon>Bacteroidota</taxon>
        <taxon>Sphingobacteriia</taxon>
        <taxon>Sphingobacteriales</taxon>
        <taxon>Sphingobacteriaceae</taxon>
        <taxon>Sphingobacterium</taxon>
    </lineage>
</organism>
<dbReference type="NCBIfam" id="TIGR04057">
    <property type="entry name" value="SusC_RagA_signa"/>
    <property type="match status" value="1"/>
</dbReference>
<evidence type="ECO:0000256" key="7">
    <source>
        <dbReference type="PROSITE-ProRule" id="PRU01360"/>
    </source>
</evidence>
<dbReference type="PROSITE" id="PS00018">
    <property type="entry name" value="EF_HAND_1"/>
    <property type="match status" value="1"/>
</dbReference>
<accession>A0A4R7CV63</accession>
<dbReference type="InterPro" id="IPR018247">
    <property type="entry name" value="EF_Hand_1_Ca_BS"/>
</dbReference>
<dbReference type="GO" id="GO:0009279">
    <property type="term" value="C:cell outer membrane"/>
    <property type="evidence" value="ECO:0007669"/>
    <property type="project" value="UniProtKB-SubCell"/>
</dbReference>
<evidence type="ECO:0000256" key="1">
    <source>
        <dbReference type="ARBA" id="ARBA00004571"/>
    </source>
</evidence>
<comment type="similarity">
    <text evidence="7">Belongs to the TonB-dependent receptor family.</text>
</comment>
<evidence type="ECO:0000259" key="8">
    <source>
        <dbReference type="Pfam" id="PF07715"/>
    </source>
</evidence>
<feature type="domain" description="TonB-dependent receptor plug" evidence="8">
    <location>
        <begin position="152"/>
        <end position="255"/>
    </location>
</feature>
<evidence type="ECO:0000313" key="10">
    <source>
        <dbReference type="Proteomes" id="UP000294752"/>
    </source>
</evidence>
<evidence type="ECO:0000313" key="9">
    <source>
        <dbReference type="EMBL" id="TDS08929.1"/>
    </source>
</evidence>
<dbReference type="AlphaFoldDB" id="A0A4R7CV63"/>
<keyword evidence="4 7" id="KW-0812">Transmembrane</keyword>
<dbReference type="InterPro" id="IPR037066">
    <property type="entry name" value="Plug_dom_sf"/>
</dbReference>
<comment type="subcellular location">
    <subcellularLocation>
        <location evidence="1 7">Cell outer membrane</location>
        <topology evidence="1 7">Multi-pass membrane protein</topology>
    </subcellularLocation>
</comment>
<dbReference type="Gene3D" id="2.60.40.1120">
    <property type="entry name" value="Carboxypeptidase-like, regulatory domain"/>
    <property type="match status" value="1"/>
</dbReference>
<dbReference type="SUPFAM" id="SSF49464">
    <property type="entry name" value="Carboxypeptidase regulatory domain-like"/>
    <property type="match status" value="1"/>
</dbReference>
<dbReference type="InterPro" id="IPR039426">
    <property type="entry name" value="TonB-dep_rcpt-like"/>
</dbReference>
<dbReference type="InterPro" id="IPR012910">
    <property type="entry name" value="Plug_dom"/>
</dbReference>
<reference evidence="9 10" key="1">
    <citation type="submission" date="2019-03" db="EMBL/GenBank/DDBJ databases">
        <title>Genomic Encyclopedia of Type Strains, Phase III (KMG-III): the genomes of soil and plant-associated and newly described type strains.</title>
        <authorList>
            <person name="Whitman W."/>
        </authorList>
    </citation>
    <scope>NUCLEOTIDE SEQUENCE [LARGE SCALE GENOMIC DNA]</scope>
    <source>
        <strain evidence="9 10">CGMCC 1.12801</strain>
    </source>
</reference>
<keyword evidence="2 7" id="KW-0813">Transport</keyword>
<dbReference type="Gene3D" id="2.170.130.10">
    <property type="entry name" value="TonB-dependent receptor, plug domain"/>
    <property type="match status" value="1"/>
</dbReference>
<name>A0A4R7CV63_9SPHI</name>